<dbReference type="OrthoDB" id="1658288at2759"/>
<sequence length="1339" mass="152848">MSQDEPLYLLSLDGGGIRGISELVILHEIMKRLQKVAGLRELPKPQDYFHLMGGTSTGGLIAIMLGRMGMSTEEAINAYESFAKDVFRKKNRRWWWNRTYKEETLVKIIQDNVNKKKLAKTTMLDGTREKGLTFVCSATYDAYAAYLFRTYKGSSNCAHNVEIWEAARATSAAPTFFHPISIEVEAERDQYVDGAVTYNNPARLVLSEAESYFGPRRTLGFLLSLGTGLKVSDKKVNVVPQGQLVDRPVMARKGSGALFSRGTIKILKHAKASLTDSEPEHQALEHRFQKTPYAYWRLNLDRGAADIKLNEYKKMGLLRAATERYLQDFEVSANIDKIVSMLYKKEGVNLSLDAACHAVSDAASKQAVQQEVQINSIASPQFTGRLDILNKMERHFYKRPSGSSPRRHLRIWGMGGVGKTQIVLRFRDLYGSRFDRVFWINAATEDSIFESFRLLTAEIFNEEASKPSIKRVQNWLAQNQAEEWLLVFDNNDTIDVSNFLPPGNTGNILFTSRRKDMSPTLDANQTFPVDVMDAEDAVTLFLRASKRQKAKSGDDEDRHGREIVRELGYLPLAIDQAGSYIYNQDCSFEKYLVDFRKRRKDILGDPLYPGVFKHNPAVYGTFELSYVALEERSRGNDSPGRAALNALRILNIFCFYHNENITTYILSRAAVNSRLDTTFIRGEEGSIAPLPLIDLTEEGDWDSTNFNNGVATLRSYSLIKKSLMNEEWYSMHVLVHSWARDRMKPEVLIFQRRAAREVLFFSVARSKRLIEELFASQVLPHLQTCLDHGGTEHIEWMRRTEQEGKFAQTLAHLGLWDKATAVCEQIVADRQEKLDHKDMGYIAGLWDLARMYHHSGRLRESGDVYFSISLLNEGRDEEFEANKRYISIVCDWMEVLLIQARYLQVRTLLEIVMELVEPWGWASRLYRSGFVTLATLLRMEGDSETALAMEIEIYNHFIAKIEPGHRKMMTSMNNLAALQSDLGMHDVAYQLWRHFLSEQERARGKENPMTLQAKRNVAIGCANLDRLEEAEEILREVLEVSERVLWRTHLDTLATMDQLAGVLARRNKVEEAIRLWEECLESWAGNLYDDHPLIMRTTRVMKRIRDDDAGLVHDDFQPGGIMRTEGPEFRSLLRAYFREERGMQNQGHRNWQLRSEAMCYLVGNLARFGRLQGRLLSSIGSASQFPSHSSVAASNPTKPITVNTAPMRSASILRMASASVSKGNGLRPAPMALLPPIPLYRRLLRAHRRHLPSEMRVLGDEYIKAEFRAHRTVDNPAHLIGFLTEWQLYAQKIEGNSWVGEKIDPVKVAKMSDEQIGQLYELMQAIKERREPGEGEDQS</sequence>
<feature type="domain" description="PNPLA" evidence="5">
    <location>
        <begin position="10"/>
        <end position="206"/>
    </location>
</feature>
<dbReference type="Pfam" id="PF01734">
    <property type="entry name" value="Patatin"/>
    <property type="match status" value="1"/>
</dbReference>
<keyword evidence="2 4" id="KW-0442">Lipid degradation</keyword>
<dbReference type="GO" id="GO:0046486">
    <property type="term" value="P:glycerolipid metabolic process"/>
    <property type="evidence" value="ECO:0007669"/>
    <property type="project" value="UniProtKB-ARBA"/>
</dbReference>
<dbReference type="GO" id="GO:0016042">
    <property type="term" value="P:lipid catabolic process"/>
    <property type="evidence" value="ECO:0007669"/>
    <property type="project" value="UniProtKB-UniRule"/>
</dbReference>
<dbReference type="InterPro" id="IPR011990">
    <property type="entry name" value="TPR-like_helical_dom_sf"/>
</dbReference>
<dbReference type="GO" id="GO:0019369">
    <property type="term" value="P:arachidonate metabolic process"/>
    <property type="evidence" value="ECO:0007669"/>
    <property type="project" value="TreeGrafter"/>
</dbReference>
<dbReference type="GO" id="GO:0047499">
    <property type="term" value="F:calcium-independent phospholipase A2 activity"/>
    <property type="evidence" value="ECO:0007669"/>
    <property type="project" value="TreeGrafter"/>
</dbReference>
<dbReference type="eggNOG" id="KOG4100">
    <property type="taxonomic scope" value="Eukaryota"/>
</dbReference>
<dbReference type="GO" id="GO:0043531">
    <property type="term" value="F:ADP binding"/>
    <property type="evidence" value="ECO:0007669"/>
    <property type="project" value="InterPro"/>
</dbReference>
<dbReference type="Gene3D" id="3.40.50.300">
    <property type="entry name" value="P-loop containing nucleotide triphosphate hydrolases"/>
    <property type="match status" value="1"/>
</dbReference>
<feature type="active site" description="Proton acceptor" evidence="4">
    <location>
        <position position="193"/>
    </location>
</feature>
<dbReference type="SUPFAM" id="SSF52540">
    <property type="entry name" value="P-loop containing nucleoside triphosphate hydrolases"/>
    <property type="match status" value="1"/>
</dbReference>
<feature type="active site" description="Nucleophile" evidence="4">
    <location>
        <position position="56"/>
    </location>
</feature>
<dbReference type="PROSITE" id="PS51635">
    <property type="entry name" value="PNPLA"/>
    <property type="match status" value="1"/>
</dbReference>
<evidence type="ECO:0000313" key="6">
    <source>
        <dbReference type="EMBL" id="EXF79782.1"/>
    </source>
</evidence>
<dbReference type="SUPFAM" id="SSF48452">
    <property type="entry name" value="TPR-like"/>
    <property type="match status" value="1"/>
</dbReference>
<organism evidence="6 7">
    <name type="scientific">Colletotrichum fioriniae PJ7</name>
    <dbReference type="NCBI Taxonomy" id="1445577"/>
    <lineage>
        <taxon>Eukaryota</taxon>
        <taxon>Fungi</taxon>
        <taxon>Dikarya</taxon>
        <taxon>Ascomycota</taxon>
        <taxon>Pezizomycotina</taxon>
        <taxon>Sordariomycetes</taxon>
        <taxon>Hypocreomycetidae</taxon>
        <taxon>Glomerellales</taxon>
        <taxon>Glomerellaceae</taxon>
        <taxon>Colletotrichum</taxon>
        <taxon>Colletotrichum acutatum species complex</taxon>
    </lineage>
</organism>
<dbReference type="InterPro" id="IPR002641">
    <property type="entry name" value="PNPLA_dom"/>
</dbReference>
<comment type="caution">
    <text evidence="6">The sequence shown here is derived from an EMBL/GenBank/DDBJ whole genome shotgun (WGS) entry which is preliminary data.</text>
</comment>
<dbReference type="InterPro" id="IPR002182">
    <property type="entry name" value="NB-ARC"/>
</dbReference>
<evidence type="ECO:0000313" key="7">
    <source>
        <dbReference type="Proteomes" id="UP000020467"/>
    </source>
</evidence>
<gene>
    <name evidence="6" type="ORF">CFIO01_08604</name>
</gene>
<feature type="short sequence motif" description="DGA/G" evidence="4">
    <location>
        <begin position="193"/>
        <end position="195"/>
    </location>
</feature>
<dbReference type="GO" id="GO:0016020">
    <property type="term" value="C:membrane"/>
    <property type="evidence" value="ECO:0007669"/>
    <property type="project" value="TreeGrafter"/>
</dbReference>
<dbReference type="SUPFAM" id="SSF52151">
    <property type="entry name" value="FabD/lysophospholipase-like"/>
    <property type="match status" value="1"/>
</dbReference>
<dbReference type="CDD" id="cd20270">
    <property type="entry name" value="Complex1_LYR_SDHAF3_LYRM10"/>
    <property type="match status" value="1"/>
</dbReference>
<dbReference type="eggNOG" id="KOG0513">
    <property type="taxonomic scope" value="Eukaryota"/>
</dbReference>
<name>A0A010QIJ8_9PEZI</name>
<feature type="short sequence motif" description="GXSXG" evidence="4">
    <location>
        <begin position="54"/>
        <end position="58"/>
    </location>
</feature>
<dbReference type="InterPro" id="IPR027417">
    <property type="entry name" value="P-loop_NTPase"/>
</dbReference>
<keyword evidence="3 4" id="KW-0443">Lipid metabolism</keyword>
<evidence type="ECO:0000259" key="5">
    <source>
        <dbReference type="PROSITE" id="PS51635"/>
    </source>
</evidence>
<evidence type="ECO:0000256" key="4">
    <source>
        <dbReference type="PROSITE-ProRule" id="PRU01161"/>
    </source>
</evidence>
<dbReference type="EMBL" id="JARH01000500">
    <property type="protein sequence ID" value="EXF79782.1"/>
    <property type="molecule type" value="Genomic_DNA"/>
</dbReference>
<protein>
    <recommendedName>
        <fullName evidence="5">PNPLA domain-containing protein</fullName>
    </recommendedName>
</protein>
<dbReference type="Pfam" id="PF13424">
    <property type="entry name" value="TPR_12"/>
    <property type="match status" value="1"/>
</dbReference>
<dbReference type="HOGENOM" id="CLU_000288_125_6_1"/>
<dbReference type="Pfam" id="PF00931">
    <property type="entry name" value="NB-ARC"/>
    <property type="match status" value="1"/>
</dbReference>
<keyword evidence="7" id="KW-1185">Reference proteome</keyword>
<evidence type="ECO:0000256" key="1">
    <source>
        <dbReference type="ARBA" id="ARBA00022801"/>
    </source>
</evidence>
<feature type="short sequence motif" description="GXGXXG" evidence="4">
    <location>
        <begin position="14"/>
        <end position="19"/>
    </location>
</feature>
<dbReference type="PANTHER" id="PTHR24185">
    <property type="entry name" value="CALCIUM-INDEPENDENT PHOSPHOLIPASE A2-GAMMA"/>
    <property type="match status" value="1"/>
</dbReference>
<dbReference type="InterPro" id="IPR016035">
    <property type="entry name" value="Acyl_Trfase/lysoPLipase"/>
</dbReference>
<dbReference type="CDD" id="cd07216">
    <property type="entry name" value="Pat17_PNPLA8_PNPLA9_like3"/>
    <property type="match status" value="1"/>
</dbReference>
<dbReference type="Gene3D" id="1.25.40.10">
    <property type="entry name" value="Tetratricopeptide repeat domain"/>
    <property type="match status" value="1"/>
</dbReference>
<dbReference type="Pfam" id="PF13233">
    <property type="entry name" value="Complex1_LYR_2"/>
    <property type="match status" value="1"/>
</dbReference>
<dbReference type="KEGG" id="cfj:CFIO01_08604"/>
<keyword evidence="1 4" id="KW-0378">Hydrolase</keyword>
<dbReference type="STRING" id="1445577.A0A010QIJ8"/>
<dbReference type="Proteomes" id="UP000020467">
    <property type="component" value="Unassembled WGS sequence"/>
</dbReference>
<evidence type="ECO:0000256" key="3">
    <source>
        <dbReference type="ARBA" id="ARBA00023098"/>
    </source>
</evidence>
<reference evidence="6 7" key="1">
    <citation type="submission" date="2014-02" db="EMBL/GenBank/DDBJ databases">
        <title>The genome sequence of Colletotrichum fioriniae PJ7.</title>
        <authorList>
            <person name="Baroncelli R."/>
            <person name="Thon M.R."/>
        </authorList>
    </citation>
    <scope>NUCLEOTIDE SEQUENCE [LARGE SCALE GENOMIC DNA]</scope>
    <source>
        <strain evidence="6 7">PJ7</strain>
    </source>
</reference>
<dbReference type="Gene3D" id="3.40.1090.10">
    <property type="entry name" value="Cytosolic phospholipase A2 catalytic domain"/>
    <property type="match status" value="1"/>
</dbReference>
<proteinExistence type="predicted"/>
<dbReference type="PANTHER" id="PTHR24185:SF1">
    <property type="entry name" value="CALCIUM-INDEPENDENT PHOSPHOLIPASE A2-GAMMA"/>
    <property type="match status" value="1"/>
</dbReference>
<evidence type="ECO:0000256" key="2">
    <source>
        <dbReference type="ARBA" id="ARBA00022963"/>
    </source>
</evidence>
<accession>A0A010QIJ8</accession>